<sequence length="49" mass="5491">NAGMDTPKPTPKIERPLKETLSMFRKRGKKAIAPPLLPELQHPLKMNIG</sequence>
<dbReference type="AlphaFoldDB" id="A0A8X6F4W3"/>
<dbReference type="EMBL" id="BMAO01030702">
    <property type="protein sequence ID" value="GFQ69746.1"/>
    <property type="molecule type" value="Genomic_DNA"/>
</dbReference>
<reference evidence="1" key="1">
    <citation type="submission" date="2020-07" db="EMBL/GenBank/DDBJ databases">
        <title>Multicomponent nature underlies the extraordinary mechanical properties of spider dragline silk.</title>
        <authorList>
            <person name="Kono N."/>
            <person name="Nakamura H."/>
            <person name="Mori M."/>
            <person name="Yoshida Y."/>
            <person name="Ohtoshi R."/>
            <person name="Malay A.D."/>
            <person name="Moran D.A.P."/>
            <person name="Tomita M."/>
            <person name="Numata K."/>
            <person name="Arakawa K."/>
        </authorList>
    </citation>
    <scope>NUCLEOTIDE SEQUENCE</scope>
</reference>
<keyword evidence="2" id="KW-1185">Reference proteome</keyword>
<evidence type="ECO:0000313" key="1">
    <source>
        <dbReference type="EMBL" id="GFQ69746.1"/>
    </source>
</evidence>
<protein>
    <submittedName>
        <fullName evidence="1">Uncharacterized protein</fullName>
    </submittedName>
</protein>
<gene>
    <name evidence="1" type="ORF">TNCT_409791</name>
</gene>
<name>A0A8X6F4W3_TRICU</name>
<comment type="caution">
    <text evidence="1">The sequence shown here is derived from an EMBL/GenBank/DDBJ whole genome shotgun (WGS) entry which is preliminary data.</text>
</comment>
<proteinExistence type="predicted"/>
<accession>A0A8X6F4W3</accession>
<feature type="non-terminal residue" evidence="1">
    <location>
        <position position="1"/>
    </location>
</feature>
<organism evidence="1 2">
    <name type="scientific">Trichonephila clavata</name>
    <name type="common">Joro spider</name>
    <name type="synonym">Nephila clavata</name>
    <dbReference type="NCBI Taxonomy" id="2740835"/>
    <lineage>
        <taxon>Eukaryota</taxon>
        <taxon>Metazoa</taxon>
        <taxon>Ecdysozoa</taxon>
        <taxon>Arthropoda</taxon>
        <taxon>Chelicerata</taxon>
        <taxon>Arachnida</taxon>
        <taxon>Araneae</taxon>
        <taxon>Araneomorphae</taxon>
        <taxon>Entelegynae</taxon>
        <taxon>Araneoidea</taxon>
        <taxon>Nephilidae</taxon>
        <taxon>Trichonephila</taxon>
    </lineage>
</organism>
<dbReference type="Proteomes" id="UP000887116">
    <property type="component" value="Unassembled WGS sequence"/>
</dbReference>
<evidence type="ECO:0000313" key="2">
    <source>
        <dbReference type="Proteomes" id="UP000887116"/>
    </source>
</evidence>